<organism evidence="16 17">
    <name type="scientific">Candidatus Synechococcus spongiarum 15L</name>
    <dbReference type="NCBI Taxonomy" id="1608419"/>
    <lineage>
        <taxon>Bacteria</taxon>
        <taxon>Bacillati</taxon>
        <taxon>Cyanobacteriota</taxon>
        <taxon>Cyanophyceae</taxon>
        <taxon>Synechococcales</taxon>
        <taxon>Synechococcaceae</taxon>
        <taxon>Synechococcus</taxon>
    </lineage>
</organism>
<keyword evidence="6 12" id="KW-0521">NADP</keyword>
<keyword evidence="4 14" id="KW-0444">Lipid biosynthesis</keyword>
<reference evidence="16 17" key="1">
    <citation type="submission" date="2015-02" db="EMBL/GenBank/DDBJ databases">
        <authorList>
            <person name="Slaby B."/>
            <person name="Hentschel U."/>
        </authorList>
    </citation>
    <scope>NUCLEOTIDE SEQUENCE [LARGE SCALE GENOMIC DNA]</scope>
    <source>
        <strain evidence="16">15L</strain>
    </source>
</reference>
<evidence type="ECO:0000256" key="12">
    <source>
        <dbReference type="PIRSR" id="PIRSR611284-2"/>
    </source>
</evidence>
<evidence type="ECO:0000256" key="1">
    <source>
        <dbReference type="ARBA" id="ARBA00005194"/>
    </source>
</evidence>
<dbReference type="InterPro" id="IPR050259">
    <property type="entry name" value="SDR"/>
</dbReference>
<evidence type="ECO:0000256" key="5">
    <source>
        <dbReference type="ARBA" id="ARBA00022832"/>
    </source>
</evidence>
<evidence type="ECO:0000313" key="17">
    <source>
        <dbReference type="Proteomes" id="UP000035037"/>
    </source>
</evidence>
<dbReference type="NCBIfam" id="TIGR01830">
    <property type="entry name" value="3oxo_ACP_reduc"/>
    <property type="match status" value="1"/>
</dbReference>
<evidence type="ECO:0000259" key="15">
    <source>
        <dbReference type="SMART" id="SM00822"/>
    </source>
</evidence>
<dbReference type="PANTHER" id="PTHR42879">
    <property type="entry name" value="3-OXOACYL-(ACYL-CARRIER-PROTEIN) REDUCTASE"/>
    <property type="match status" value="1"/>
</dbReference>
<feature type="binding site" evidence="12">
    <location>
        <begin position="15"/>
        <end position="18"/>
    </location>
    <ligand>
        <name>NADP(+)</name>
        <dbReference type="ChEBI" id="CHEBI:58349"/>
    </ligand>
</feature>
<feature type="binding site" evidence="12">
    <location>
        <position position="93"/>
    </location>
    <ligand>
        <name>NADP(+)</name>
        <dbReference type="ChEBI" id="CHEBI:58349"/>
    </ligand>
</feature>
<dbReference type="PANTHER" id="PTHR42879:SF2">
    <property type="entry name" value="3-OXOACYL-[ACYL-CARRIER-PROTEIN] REDUCTASE FABG"/>
    <property type="match status" value="1"/>
</dbReference>
<dbReference type="PATRIC" id="fig|1608419.3.peg.2402"/>
<dbReference type="EC" id="1.1.1.100" evidence="3 14"/>
<dbReference type="EMBL" id="JYFQ01000087">
    <property type="protein sequence ID" value="KKZ13528.1"/>
    <property type="molecule type" value="Genomic_DNA"/>
</dbReference>
<feature type="active site" description="Proton acceptor" evidence="11">
    <location>
        <position position="158"/>
    </location>
</feature>
<keyword evidence="7 14" id="KW-0560">Oxidoreductase</keyword>
<accession>A0A0G8AX10</accession>
<dbReference type="InterPro" id="IPR057326">
    <property type="entry name" value="KR_dom"/>
</dbReference>
<proteinExistence type="inferred from homology"/>
<dbReference type="PRINTS" id="PR00080">
    <property type="entry name" value="SDRFAMILY"/>
</dbReference>
<dbReference type="UniPathway" id="UPA00094"/>
<comment type="catalytic activity">
    <reaction evidence="10 14">
        <text>a (3R)-hydroxyacyl-[ACP] + NADP(+) = a 3-oxoacyl-[ACP] + NADPH + H(+)</text>
        <dbReference type="Rhea" id="RHEA:17397"/>
        <dbReference type="Rhea" id="RHEA-COMP:9916"/>
        <dbReference type="Rhea" id="RHEA-COMP:9945"/>
        <dbReference type="ChEBI" id="CHEBI:15378"/>
        <dbReference type="ChEBI" id="CHEBI:57783"/>
        <dbReference type="ChEBI" id="CHEBI:58349"/>
        <dbReference type="ChEBI" id="CHEBI:78776"/>
        <dbReference type="ChEBI" id="CHEBI:78827"/>
        <dbReference type="EC" id="1.1.1.100"/>
    </reaction>
</comment>
<evidence type="ECO:0000256" key="3">
    <source>
        <dbReference type="ARBA" id="ARBA00012948"/>
    </source>
</evidence>
<evidence type="ECO:0000256" key="11">
    <source>
        <dbReference type="PIRSR" id="PIRSR611284-1"/>
    </source>
</evidence>
<evidence type="ECO:0000313" key="16">
    <source>
        <dbReference type="EMBL" id="KKZ13528.1"/>
    </source>
</evidence>
<evidence type="ECO:0000256" key="8">
    <source>
        <dbReference type="ARBA" id="ARBA00023098"/>
    </source>
</evidence>
<feature type="binding site" evidence="12">
    <location>
        <begin position="158"/>
        <end position="162"/>
    </location>
    <ligand>
        <name>NADP(+)</name>
        <dbReference type="ChEBI" id="CHEBI:58349"/>
    </ligand>
</feature>
<reference evidence="16 17" key="2">
    <citation type="submission" date="2015-05" db="EMBL/GenBank/DDBJ databases">
        <title>Lifestyle Evolution in Cyanobacterial Symbionts of Sponges.</title>
        <authorList>
            <person name="Burgsdorf I."/>
            <person name="Slaby B.M."/>
            <person name="Handley K.M."/>
            <person name="Haber M."/>
            <person name="Blom J."/>
            <person name="Marshall C.W."/>
            <person name="Gilbert J.A."/>
            <person name="Hentschel U."/>
            <person name="Steindler L."/>
        </authorList>
    </citation>
    <scope>NUCLEOTIDE SEQUENCE [LARGE SCALE GENOMIC DNA]</scope>
    <source>
        <strain evidence="16">15L</strain>
    </source>
</reference>
<evidence type="ECO:0000256" key="7">
    <source>
        <dbReference type="ARBA" id="ARBA00023002"/>
    </source>
</evidence>
<dbReference type="Gene3D" id="3.40.50.720">
    <property type="entry name" value="NAD(P)-binding Rossmann-like Domain"/>
    <property type="match status" value="1"/>
</dbReference>
<evidence type="ECO:0000256" key="10">
    <source>
        <dbReference type="ARBA" id="ARBA00048508"/>
    </source>
</evidence>
<evidence type="ECO:0000256" key="9">
    <source>
        <dbReference type="ARBA" id="ARBA00023160"/>
    </source>
</evidence>
<evidence type="ECO:0000256" key="13">
    <source>
        <dbReference type="RuleBase" id="RU000363"/>
    </source>
</evidence>
<comment type="similarity">
    <text evidence="2 13">Belongs to the short-chain dehydrogenases/reductases (SDR) family.</text>
</comment>
<dbReference type="Pfam" id="PF00106">
    <property type="entry name" value="adh_short"/>
    <property type="match status" value="1"/>
</dbReference>
<dbReference type="GO" id="GO:0006633">
    <property type="term" value="P:fatty acid biosynthetic process"/>
    <property type="evidence" value="ECO:0007669"/>
    <property type="project" value="UniProtKB-UniPathway"/>
</dbReference>
<comment type="function">
    <text evidence="14">Catalyzes the NADPH-dependent reduction of beta-ketoacyl-ACP substrates to beta-hydroxyacyl-ACP products, the first reductive step in the elongation cycle of fatty acid biosynthesis.</text>
</comment>
<dbReference type="CDD" id="cd05333">
    <property type="entry name" value="BKR_SDR_c"/>
    <property type="match status" value="1"/>
</dbReference>
<comment type="subunit">
    <text evidence="14">Homotetramer.</text>
</comment>
<name>A0A0G8AX10_9SYNE</name>
<evidence type="ECO:0000256" key="14">
    <source>
        <dbReference type="RuleBase" id="RU366074"/>
    </source>
</evidence>
<comment type="pathway">
    <text evidence="1 14">Lipid metabolism; fatty acid biosynthesis.</text>
</comment>
<dbReference type="AlphaFoldDB" id="A0A0G8AX10"/>
<comment type="caution">
    <text evidence="16">The sequence shown here is derived from an EMBL/GenBank/DDBJ whole genome shotgun (WGS) entry which is preliminary data.</text>
</comment>
<feature type="domain" description="Ketoreductase" evidence="15">
    <location>
        <begin position="9"/>
        <end position="189"/>
    </location>
</feature>
<dbReference type="PRINTS" id="PR00081">
    <property type="entry name" value="GDHRDH"/>
</dbReference>
<dbReference type="Proteomes" id="UP000035037">
    <property type="component" value="Unassembled WGS sequence"/>
</dbReference>
<dbReference type="InterPro" id="IPR036291">
    <property type="entry name" value="NAD(P)-bd_dom_sf"/>
</dbReference>
<dbReference type="GO" id="GO:0051287">
    <property type="term" value="F:NAD binding"/>
    <property type="evidence" value="ECO:0007669"/>
    <property type="project" value="UniProtKB-UniRule"/>
</dbReference>
<evidence type="ECO:0000256" key="6">
    <source>
        <dbReference type="ARBA" id="ARBA00022857"/>
    </source>
</evidence>
<evidence type="ECO:0000256" key="4">
    <source>
        <dbReference type="ARBA" id="ARBA00022516"/>
    </source>
</evidence>
<dbReference type="InterPro" id="IPR002347">
    <property type="entry name" value="SDR_fam"/>
</dbReference>
<evidence type="ECO:0000256" key="2">
    <source>
        <dbReference type="ARBA" id="ARBA00006484"/>
    </source>
</evidence>
<keyword evidence="5 14" id="KW-0276">Fatty acid metabolism</keyword>
<dbReference type="SUPFAM" id="SSF51735">
    <property type="entry name" value="NAD(P)-binding Rossmann-fold domains"/>
    <property type="match status" value="1"/>
</dbReference>
<dbReference type="NCBIfam" id="NF005559">
    <property type="entry name" value="PRK07231.1"/>
    <property type="match status" value="1"/>
</dbReference>
<dbReference type="FunFam" id="3.40.50.720:FF:000037">
    <property type="entry name" value="3-oxoacyl-[acyl-carrier-protein] reductase FabG"/>
    <property type="match status" value="1"/>
</dbReference>
<keyword evidence="9 14" id="KW-0275">Fatty acid biosynthesis</keyword>
<keyword evidence="8 14" id="KW-0443">Lipid metabolism</keyword>
<sequence length="247" mass="25609">MAHQLLTDCTALVTGASRGIGRAVAIELAAAGAEVVVNYARSPEAAAAVVASIEERGGRAYALQADVSKETEADGLIKTALERSGSLHVLVNNAGITRDGLLMRMKTADWQTVIDLNLSGVFYCTRAVTRPMLKQKRGRIVNVTSVVGLMGNPGQANYGAAKAGVIGLTRTSARELASRGVTVNAVAPGFIATDMTRGLESDALLKAIPMGCFGQPEHVAGAVRFLAADPAAAYITGQVLQVDGGIY</sequence>
<dbReference type="NCBIfam" id="NF009466">
    <property type="entry name" value="PRK12826.1-2"/>
    <property type="match status" value="1"/>
</dbReference>
<protein>
    <recommendedName>
        <fullName evidence="3 14">3-oxoacyl-[acyl-carrier-protein] reductase</fullName>
        <ecNumber evidence="3 14">1.1.1.100</ecNumber>
    </recommendedName>
</protein>
<dbReference type="SMART" id="SM00822">
    <property type="entry name" value="PKS_KR"/>
    <property type="match status" value="1"/>
</dbReference>
<dbReference type="GO" id="GO:0004316">
    <property type="term" value="F:3-oxoacyl-[acyl-carrier-protein] reductase (NADPH) activity"/>
    <property type="evidence" value="ECO:0007669"/>
    <property type="project" value="UniProtKB-UniRule"/>
</dbReference>
<dbReference type="InterPro" id="IPR011284">
    <property type="entry name" value="3oxo_ACP_reduc"/>
</dbReference>
<feature type="binding site" evidence="12">
    <location>
        <position position="191"/>
    </location>
    <ligand>
        <name>NADP(+)</name>
        <dbReference type="ChEBI" id="CHEBI:58349"/>
    </ligand>
</feature>
<gene>
    <name evidence="16" type="ORF">TQ37_04305</name>
</gene>